<dbReference type="SUPFAM" id="SSF55653">
    <property type="entry name" value="Ribosomal protein L9 C-domain"/>
    <property type="match status" value="1"/>
</dbReference>
<keyword evidence="11" id="KW-1185">Reference proteome</keyword>
<protein>
    <recommendedName>
        <fullName evidence="6 7">Large ribosomal subunit protein bL9</fullName>
    </recommendedName>
</protein>
<dbReference type="GO" id="GO:0019843">
    <property type="term" value="F:rRNA binding"/>
    <property type="evidence" value="ECO:0007669"/>
    <property type="project" value="UniProtKB-UniRule"/>
</dbReference>
<dbReference type="InterPro" id="IPR020070">
    <property type="entry name" value="Ribosomal_bL9_N"/>
</dbReference>
<dbReference type="Pfam" id="PF03948">
    <property type="entry name" value="Ribosomal_L9_C"/>
    <property type="match status" value="1"/>
</dbReference>
<dbReference type="GO" id="GO:0003735">
    <property type="term" value="F:structural constituent of ribosome"/>
    <property type="evidence" value="ECO:0007669"/>
    <property type="project" value="InterPro"/>
</dbReference>
<keyword evidence="5 7" id="KW-0687">Ribonucleoprotein</keyword>
<dbReference type="InterPro" id="IPR036791">
    <property type="entry name" value="Ribosomal_bL9_C_sf"/>
</dbReference>
<dbReference type="Proteomes" id="UP000377798">
    <property type="component" value="Unassembled WGS sequence"/>
</dbReference>
<keyword evidence="2 7" id="KW-0699">rRNA-binding</keyword>
<dbReference type="Gene3D" id="3.40.5.10">
    <property type="entry name" value="Ribosomal protein L9, N-terminal domain"/>
    <property type="match status" value="1"/>
</dbReference>
<dbReference type="InterPro" id="IPR009027">
    <property type="entry name" value="Ribosomal_bL9/RNase_H1_N"/>
</dbReference>
<dbReference type="InterPro" id="IPR020594">
    <property type="entry name" value="Ribosomal_bL9_bac/chp"/>
</dbReference>
<proteinExistence type="inferred from homology"/>
<evidence type="ECO:0000256" key="1">
    <source>
        <dbReference type="ARBA" id="ARBA00010605"/>
    </source>
</evidence>
<evidence type="ECO:0000256" key="3">
    <source>
        <dbReference type="ARBA" id="ARBA00022884"/>
    </source>
</evidence>
<evidence type="ECO:0000256" key="2">
    <source>
        <dbReference type="ARBA" id="ARBA00022730"/>
    </source>
</evidence>
<dbReference type="Pfam" id="PF01281">
    <property type="entry name" value="Ribosomal_L9_N"/>
    <property type="match status" value="1"/>
</dbReference>
<dbReference type="AlphaFoldDB" id="A0A8H2M6J5"/>
<evidence type="ECO:0000313" key="10">
    <source>
        <dbReference type="EMBL" id="VFB16996.1"/>
    </source>
</evidence>
<gene>
    <name evidence="7 10" type="primary">rplI</name>
    <name evidence="10" type="ORF">NCTC13150_01572</name>
</gene>
<keyword evidence="3 7" id="KW-0694">RNA-binding</keyword>
<evidence type="ECO:0000259" key="8">
    <source>
        <dbReference type="Pfam" id="PF01281"/>
    </source>
</evidence>
<comment type="function">
    <text evidence="7">Binds to the 23S rRNA.</text>
</comment>
<sequence>MKIILTENVKNLGKKGDLVQTSDGYARNFLFPRDLAIEATADNLKVWEADQAEKAAQEKERKEEASKIKDQLEKTKITILAKGGDGGRLFGAITNKDIEKAIKDQVKVAIDRKKIELKENIKQAGVHTVDVRVYPEMIAKVRIDVQTQD</sequence>
<dbReference type="InterPro" id="IPR020069">
    <property type="entry name" value="Ribosomal_bL9_C"/>
</dbReference>
<evidence type="ECO:0000256" key="5">
    <source>
        <dbReference type="ARBA" id="ARBA00023274"/>
    </source>
</evidence>
<comment type="similarity">
    <text evidence="1 7">Belongs to the bacterial ribosomal protein bL9 family.</text>
</comment>
<dbReference type="InterPro" id="IPR036935">
    <property type="entry name" value="Ribosomal_bL9_N_sf"/>
</dbReference>
<reference evidence="10 11" key="1">
    <citation type="submission" date="2019-02" db="EMBL/GenBank/DDBJ databases">
        <authorList>
            <consortium name="Pathogen Informatics"/>
        </authorList>
    </citation>
    <scope>NUCLEOTIDE SEQUENCE [LARGE SCALE GENOMIC DNA]</scope>
    <source>
        <strain evidence="10 11">3012STDY7089603</strain>
    </source>
</reference>
<keyword evidence="4 7" id="KW-0689">Ribosomal protein</keyword>
<feature type="domain" description="Ribosomal protein L9" evidence="8">
    <location>
        <begin position="1"/>
        <end position="46"/>
    </location>
</feature>
<dbReference type="HAMAP" id="MF_00503">
    <property type="entry name" value="Ribosomal_bL9"/>
    <property type="match status" value="1"/>
</dbReference>
<dbReference type="NCBIfam" id="TIGR00158">
    <property type="entry name" value="L9"/>
    <property type="match status" value="1"/>
</dbReference>
<feature type="domain" description="Large ribosomal subunit protein bL9 C-terminal" evidence="9">
    <location>
        <begin position="63"/>
        <end position="146"/>
    </location>
</feature>
<accession>A0A8H2M6J5</accession>
<dbReference type="SUPFAM" id="SSF55658">
    <property type="entry name" value="L9 N-domain-like"/>
    <property type="match status" value="1"/>
</dbReference>
<dbReference type="GO" id="GO:1990904">
    <property type="term" value="C:ribonucleoprotein complex"/>
    <property type="evidence" value="ECO:0007669"/>
    <property type="project" value="UniProtKB-KW"/>
</dbReference>
<evidence type="ECO:0000256" key="4">
    <source>
        <dbReference type="ARBA" id="ARBA00022980"/>
    </source>
</evidence>
<evidence type="ECO:0000259" key="9">
    <source>
        <dbReference type="Pfam" id="PF03948"/>
    </source>
</evidence>
<dbReference type="GO" id="GO:0005840">
    <property type="term" value="C:ribosome"/>
    <property type="evidence" value="ECO:0007669"/>
    <property type="project" value="UniProtKB-KW"/>
</dbReference>
<dbReference type="Gene3D" id="3.10.430.100">
    <property type="entry name" value="Ribosomal protein L9, C-terminal domain"/>
    <property type="match status" value="1"/>
</dbReference>
<evidence type="ECO:0000256" key="7">
    <source>
        <dbReference type="HAMAP-Rule" id="MF_00503"/>
    </source>
</evidence>
<evidence type="ECO:0000313" key="11">
    <source>
        <dbReference type="Proteomes" id="UP000377798"/>
    </source>
</evidence>
<comment type="caution">
    <text evidence="10">The sequence shown here is derived from an EMBL/GenBank/DDBJ whole genome shotgun (WGS) entry which is preliminary data.</text>
</comment>
<dbReference type="InterPro" id="IPR000244">
    <property type="entry name" value="Ribosomal_bL9"/>
</dbReference>
<dbReference type="GO" id="GO:0006412">
    <property type="term" value="P:translation"/>
    <property type="evidence" value="ECO:0007669"/>
    <property type="project" value="UniProtKB-UniRule"/>
</dbReference>
<evidence type="ECO:0000256" key="6">
    <source>
        <dbReference type="ARBA" id="ARBA00035292"/>
    </source>
</evidence>
<dbReference type="RefSeq" id="WP_131749660.1">
    <property type="nucleotide sequence ID" value="NZ_CAACYI010000001.1"/>
</dbReference>
<name>A0A8H2M6J5_9FIRM</name>
<dbReference type="EMBL" id="CAACYI010000001">
    <property type="protein sequence ID" value="VFB16996.1"/>
    <property type="molecule type" value="Genomic_DNA"/>
</dbReference>
<organism evidence="10 11">
    <name type="scientific">Urinicoccus massiliensis</name>
    <dbReference type="NCBI Taxonomy" id="1723382"/>
    <lineage>
        <taxon>Bacteria</taxon>
        <taxon>Bacillati</taxon>
        <taxon>Bacillota</taxon>
        <taxon>Tissierellia</taxon>
        <taxon>Tissierellales</taxon>
        <taxon>Peptoniphilaceae</taxon>
        <taxon>Urinicoccus</taxon>
    </lineage>
</organism>
<dbReference type="PANTHER" id="PTHR21368">
    <property type="entry name" value="50S RIBOSOMAL PROTEIN L9"/>
    <property type="match status" value="1"/>
</dbReference>